<feature type="repeat" description="PPR" evidence="2">
    <location>
        <begin position="57"/>
        <end position="91"/>
    </location>
</feature>
<proteinExistence type="predicted"/>
<dbReference type="AlphaFoldDB" id="A0A2P2Q346"/>
<dbReference type="PANTHER" id="PTHR47003">
    <property type="entry name" value="OS01G0970900 PROTEIN"/>
    <property type="match status" value="1"/>
</dbReference>
<evidence type="ECO:0000256" key="2">
    <source>
        <dbReference type="PROSITE-ProRule" id="PRU00708"/>
    </source>
</evidence>
<dbReference type="InterPro" id="IPR002885">
    <property type="entry name" value="PPR_rpt"/>
</dbReference>
<accession>A0A2P2Q346</accession>
<dbReference type="InterPro" id="IPR011990">
    <property type="entry name" value="TPR-like_helical_dom_sf"/>
</dbReference>
<protein>
    <recommendedName>
        <fullName evidence="4">Pentatricopeptide repeat-containing protein</fullName>
    </recommendedName>
</protein>
<evidence type="ECO:0008006" key="4">
    <source>
        <dbReference type="Google" id="ProtNLM"/>
    </source>
</evidence>
<dbReference type="PANTHER" id="PTHR47003:SF11">
    <property type="entry name" value="PPR SUPERFAMILY PROTEIN"/>
    <property type="match status" value="1"/>
</dbReference>
<dbReference type="GO" id="GO:0008380">
    <property type="term" value="P:RNA splicing"/>
    <property type="evidence" value="ECO:0007669"/>
    <property type="project" value="InterPro"/>
</dbReference>
<evidence type="ECO:0000256" key="1">
    <source>
        <dbReference type="ARBA" id="ARBA00022737"/>
    </source>
</evidence>
<dbReference type="NCBIfam" id="TIGR00756">
    <property type="entry name" value="PPR"/>
    <property type="match status" value="3"/>
</dbReference>
<dbReference type="PROSITE" id="PS51375">
    <property type="entry name" value="PPR"/>
    <property type="match status" value="3"/>
</dbReference>
<keyword evidence="1" id="KW-0677">Repeat</keyword>
<dbReference type="EMBL" id="GGEC01080901">
    <property type="protein sequence ID" value="MBX61385.1"/>
    <property type="molecule type" value="Transcribed_RNA"/>
</dbReference>
<dbReference type="Pfam" id="PF13041">
    <property type="entry name" value="PPR_2"/>
    <property type="match status" value="1"/>
</dbReference>
<sequence length="164" mass="19074">MRMDDAYRMVDEMRKCEIGPNSRTYDIILHHLVKVGRTEEAYSVFQKMSRVEGCEPTVSTYEIIVRMFCNEDKVDMALRIWDQMKAKGVLPVMHMFCTLINELCHEDKLDEACKYFQEMLDMGIRPPGPMFSNLKQALLDNGKKDTVFQLARKMDKLKKVPLAG</sequence>
<organism evidence="3">
    <name type="scientific">Rhizophora mucronata</name>
    <name type="common">Asiatic mangrove</name>
    <dbReference type="NCBI Taxonomy" id="61149"/>
    <lineage>
        <taxon>Eukaryota</taxon>
        <taxon>Viridiplantae</taxon>
        <taxon>Streptophyta</taxon>
        <taxon>Embryophyta</taxon>
        <taxon>Tracheophyta</taxon>
        <taxon>Spermatophyta</taxon>
        <taxon>Magnoliopsida</taxon>
        <taxon>eudicotyledons</taxon>
        <taxon>Gunneridae</taxon>
        <taxon>Pentapetalae</taxon>
        <taxon>rosids</taxon>
        <taxon>fabids</taxon>
        <taxon>Malpighiales</taxon>
        <taxon>Rhizophoraceae</taxon>
        <taxon>Rhizophora</taxon>
    </lineage>
</organism>
<feature type="repeat" description="PPR" evidence="2">
    <location>
        <begin position="21"/>
        <end position="56"/>
    </location>
</feature>
<name>A0A2P2Q346_RHIMU</name>
<dbReference type="Gene3D" id="1.25.40.10">
    <property type="entry name" value="Tetratricopeptide repeat domain"/>
    <property type="match status" value="1"/>
</dbReference>
<dbReference type="Pfam" id="PF01535">
    <property type="entry name" value="PPR"/>
    <property type="match status" value="1"/>
</dbReference>
<feature type="repeat" description="PPR" evidence="2">
    <location>
        <begin position="92"/>
        <end position="126"/>
    </location>
</feature>
<reference evidence="3" key="1">
    <citation type="submission" date="2018-02" db="EMBL/GenBank/DDBJ databases">
        <title>Rhizophora mucronata_Transcriptome.</title>
        <authorList>
            <person name="Meera S.P."/>
            <person name="Sreeshan A."/>
            <person name="Augustine A."/>
        </authorList>
    </citation>
    <scope>NUCLEOTIDE SEQUENCE</scope>
    <source>
        <tissue evidence="3">Leaf</tissue>
    </source>
</reference>
<dbReference type="InterPro" id="IPR044578">
    <property type="entry name" value="BIR6-like"/>
</dbReference>
<evidence type="ECO:0000313" key="3">
    <source>
        <dbReference type="EMBL" id="MBX61385.1"/>
    </source>
</evidence>